<dbReference type="InterPro" id="IPR000209">
    <property type="entry name" value="Peptidase_S8/S53_dom"/>
</dbReference>
<dbReference type="Proteomes" id="UP000033710">
    <property type="component" value="Unassembled WGS sequence"/>
</dbReference>
<dbReference type="InterPro" id="IPR050131">
    <property type="entry name" value="Peptidase_S8_subtilisin-like"/>
</dbReference>
<dbReference type="Pfam" id="PF06280">
    <property type="entry name" value="fn3_5"/>
    <property type="match status" value="1"/>
</dbReference>
<evidence type="ECO:0000313" key="11">
    <source>
        <dbReference type="EMBL" id="KJR89487.1"/>
    </source>
</evidence>
<dbReference type="GO" id="GO:0016020">
    <property type="term" value="C:membrane"/>
    <property type="evidence" value="ECO:0007669"/>
    <property type="project" value="InterPro"/>
</dbReference>
<dbReference type="Gene3D" id="3.40.50.200">
    <property type="entry name" value="Peptidase S8/S53 domain"/>
    <property type="match status" value="2"/>
</dbReference>
<evidence type="ECO:0000313" key="12">
    <source>
        <dbReference type="Proteomes" id="UP000033710"/>
    </source>
</evidence>
<reference evidence="11 12" key="1">
    <citation type="journal article" date="2014" name="BMC Genomics">
        <title>Comparative genomics of the major fungal agents of human and animal Sporotrichosis: Sporothrix schenckii and Sporothrix brasiliensis.</title>
        <authorList>
            <person name="Teixeira M.M."/>
            <person name="de Almeida L.G."/>
            <person name="Kubitschek-Barreira P."/>
            <person name="Alves F.L."/>
            <person name="Kioshima E.S."/>
            <person name="Abadio A.K."/>
            <person name="Fernandes L."/>
            <person name="Derengowski L.S."/>
            <person name="Ferreira K.S."/>
            <person name="Souza R.C."/>
            <person name="Ruiz J.C."/>
            <person name="de Andrade N.C."/>
            <person name="Paes H.C."/>
            <person name="Nicola A.M."/>
            <person name="Albuquerque P."/>
            <person name="Gerber A.L."/>
            <person name="Martins V.P."/>
            <person name="Peconick L.D."/>
            <person name="Neto A.V."/>
            <person name="Chaucanez C.B."/>
            <person name="Silva P.A."/>
            <person name="Cunha O.L."/>
            <person name="de Oliveira F.F."/>
            <person name="dos Santos T.C."/>
            <person name="Barros A.L."/>
            <person name="Soares M.A."/>
            <person name="de Oliveira L.M."/>
            <person name="Marini M.M."/>
            <person name="Villalobos-Duno H."/>
            <person name="Cunha M.M."/>
            <person name="de Hoog S."/>
            <person name="da Silveira J.F."/>
            <person name="Henrissat B."/>
            <person name="Nino-Vega G.A."/>
            <person name="Cisalpino P.S."/>
            <person name="Mora-Montes H.M."/>
            <person name="Almeida S.R."/>
            <person name="Stajich J.E."/>
            <person name="Lopes-Bezerra L.M."/>
            <person name="Vasconcelos A.T."/>
            <person name="Felipe M.S."/>
        </authorList>
    </citation>
    <scope>NUCLEOTIDE SEQUENCE [LARGE SCALE GENOMIC DNA]</scope>
    <source>
        <strain evidence="11 12">1099-18</strain>
    </source>
</reference>
<reference evidence="11 12" key="2">
    <citation type="journal article" date="2015" name="Eukaryot. Cell">
        <title>Asexual propagation of a virulent clone complex in a human and feline outbreak of sporotrichosis.</title>
        <authorList>
            <person name="Teixeira Mde M."/>
            <person name="Rodrigues A.M."/>
            <person name="Tsui C.K."/>
            <person name="de Almeida L.G."/>
            <person name="Van Diepeningen A.D."/>
            <person name="van den Ende B.G."/>
            <person name="Fernandes G.F."/>
            <person name="Kano R."/>
            <person name="Hamelin R.C."/>
            <person name="Lopes-Bezerra L.M."/>
            <person name="Vasconcelos A.T."/>
            <person name="de Hoog S."/>
            <person name="de Camargo Z.P."/>
            <person name="Felipe M.S."/>
        </authorList>
    </citation>
    <scope>NUCLEOTIDE SEQUENCE [LARGE SCALE GENOMIC DNA]</scope>
    <source>
        <strain evidence="11 12">1099-18</strain>
    </source>
</reference>
<feature type="domain" description="C5a peptidase/Subtilisin-like protease SBT2-like Fn3-like" evidence="10">
    <location>
        <begin position="606"/>
        <end position="728"/>
    </location>
</feature>
<organism evidence="11 12">
    <name type="scientific">Sporothrix schenckii 1099-18</name>
    <dbReference type="NCBI Taxonomy" id="1397361"/>
    <lineage>
        <taxon>Eukaryota</taxon>
        <taxon>Fungi</taxon>
        <taxon>Dikarya</taxon>
        <taxon>Ascomycota</taxon>
        <taxon>Pezizomycotina</taxon>
        <taxon>Sordariomycetes</taxon>
        <taxon>Sordariomycetidae</taxon>
        <taxon>Ophiostomatales</taxon>
        <taxon>Ophiostomataceae</taxon>
        <taxon>Sporothrix</taxon>
    </lineage>
</organism>
<dbReference type="InterPro" id="IPR036852">
    <property type="entry name" value="Peptidase_S8/S53_dom_sf"/>
</dbReference>
<dbReference type="InterPro" id="IPR010435">
    <property type="entry name" value="C5a/SBT2-like_Fn3"/>
</dbReference>
<feature type="signal peptide" evidence="8">
    <location>
        <begin position="1"/>
        <end position="19"/>
    </location>
</feature>
<dbReference type="PROSITE" id="PS51892">
    <property type="entry name" value="SUBTILASE"/>
    <property type="match status" value="1"/>
</dbReference>
<dbReference type="OrthoDB" id="10256524at2759"/>
<gene>
    <name evidence="11" type="ORF">SPSK_05881</name>
</gene>
<dbReference type="AlphaFoldDB" id="A0A0F2MIP6"/>
<evidence type="ECO:0000256" key="7">
    <source>
        <dbReference type="PROSITE-ProRule" id="PRU01240"/>
    </source>
</evidence>
<keyword evidence="4 7" id="KW-0378">Hydrolase</keyword>
<keyword evidence="3 8" id="KW-0732">Signal</keyword>
<dbReference type="GO" id="GO:0006508">
    <property type="term" value="P:proteolysis"/>
    <property type="evidence" value="ECO:0007669"/>
    <property type="project" value="UniProtKB-KW"/>
</dbReference>
<feature type="chain" id="PRO_5002455286" evidence="8">
    <location>
        <begin position="20"/>
        <end position="913"/>
    </location>
</feature>
<dbReference type="PANTHER" id="PTHR43806">
    <property type="entry name" value="PEPTIDASE S8"/>
    <property type="match status" value="1"/>
</dbReference>
<evidence type="ECO:0000256" key="6">
    <source>
        <dbReference type="PIRSR" id="PIRSR615500-1"/>
    </source>
</evidence>
<keyword evidence="2 7" id="KW-0645">Protease</keyword>
<proteinExistence type="inferred from homology"/>
<dbReference type="RefSeq" id="XP_016592163.1">
    <property type="nucleotide sequence ID" value="XM_016732590.1"/>
</dbReference>
<name>A0A0F2MIP6_SPOSC</name>
<dbReference type="EMBL" id="AXCR01000001">
    <property type="protein sequence ID" value="KJR89487.1"/>
    <property type="molecule type" value="Genomic_DNA"/>
</dbReference>
<dbReference type="InterPro" id="IPR022398">
    <property type="entry name" value="Peptidase_S8_His-AS"/>
</dbReference>
<comment type="similarity">
    <text evidence="1 7">Belongs to the peptidase S8 family.</text>
</comment>
<dbReference type="InterPro" id="IPR023828">
    <property type="entry name" value="Peptidase_S8_Ser-AS"/>
</dbReference>
<evidence type="ECO:0000256" key="1">
    <source>
        <dbReference type="ARBA" id="ARBA00011073"/>
    </source>
</evidence>
<feature type="active site" description="Charge relay system" evidence="6 7">
    <location>
        <position position="153"/>
    </location>
</feature>
<sequence length="913" mass="97660">MHLTSLVLALSASFASVYALAHDQVPVPSINATVAAPKRYIVEFADAANHQAVVNALSARDGTRVLKTFSSDVFSGVSVESTVDNIDTLRALASAGVSRVWSSNRIKLDHTVPTQSFSSDASASNYSVHSWTGVDKVHAAGYFGKGAVVAIVDTGTQYTHPALGGGFGPGFKVAGGYDFVGNGNWPVDGSAKQPDNDPMDQIGHGTHVAGIVAGKSDPFLGVAPDATLLSFKVFGQQDGTDEDTLIEAFLAAYEADADIITCSVGGAGGWSTDAWATVASRIVEQGVVVTIAAGNNGFEGPFFGSNGAAGDYVLAVASSEASTVVAPPFYATFNLNGLSNTTEVAYYPGLDVFPASVKGWPIVPLSLNKSVEDDACSSLPSTTQNLSAVIPLVRRGGCDFIVKQINLEEFGAQYILFYQDDEPLASPFSFFDTSLLGLIEKAAGEAIIDTVLAGGNVTADFSLDPNNNYVGMFNAAGGRPNDFTSFGSTYDLKQKPEVAAPGGDIFSTYPTNGYAVLSGTSMATPYIAGIAALYVGRFGGRKTHGSGFAKELAMRIISSGGALPWIDGSTDADYGFWAPTTQVGAGLVDANKVLTYNTSLSYAKFALNDTHHFERYHKVDITNHGDKPVTYKFQLQDAGGFEAWQPFDENLYGTPRPKVLNELTPIKIAPKVSFPGGTFTVKPGETKQAHGHTNRFNFDYPTGFSNIPVYSGKILILGSNGEQLAVPYFGIASSIEKDLQKQFQQGYPFGESGVEYPFPTFDNHSVFTFDLGTRVQDFPKIVARTQWGVKELRWDIFDDAWTERDWKYPPVVGQDGYVGSVAYYAHSGEVSVFNPGFDNASDTISFPLSDIYRSSVDVYDTEYWWLGGLANGSQISNGNYTLRFAVLAPFGNQAHSDNWDVLAHKFSVSKLSK</sequence>
<protein>
    <submittedName>
        <fullName evidence="11">Uncharacterized protein</fullName>
    </submittedName>
</protein>
<dbReference type="KEGG" id="ssck:SPSK_05881"/>
<feature type="active site" description="Charge relay system" evidence="6 7">
    <location>
        <position position="521"/>
    </location>
</feature>
<evidence type="ECO:0000259" key="10">
    <source>
        <dbReference type="Pfam" id="PF06280"/>
    </source>
</evidence>
<evidence type="ECO:0000256" key="3">
    <source>
        <dbReference type="ARBA" id="ARBA00022729"/>
    </source>
</evidence>
<dbReference type="GO" id="GO:0004252">
    <property type="term" value="F:serine-type endopeptidase activity"/>
    <property type="evidence" value="ECO:0007669"/>
    <property type="project" value="UniProtKB-UniRule"/>
</dbReference>
<evidence type="ECO:0000259" key="9">
    <source>
        <dbReference type="Pfam" id="PF00082"/>
    </source>
</evidence>
<feature type="domain" description="Peptidase S8/S53" evidence="9">
    <location>
        <begin position="144"/>
        <end position="537"/>
    </location>
</feature>
<evidence type="ECO:0000256" key="5">
    <source>
        <dbReference type="ARBA" id="ARBA00022825"/>
    </source>
</evidence>
<evidence type="ECO:0000256" key="4">
    <source>
        <dbReference type="ARBA" id="ARBA00022801"/>
    </source>
</evidence>
<comment type="caution">
    <text evidence="11">The sequence shown here is derived from an EMBL/GenBank/DDBJ whole genome shotgun (WGS) entry which is preliminary data.</text>
</comment>
<keyword evidence="5 7" id="KW-0720">Serine protease</keyword>
<dbReference type="CDD" id="cd02124">
    <property type="entry name" value="PA_PoS1_like"/>
    <property type="match status" value="1"/>
</dbReference>
<dbReference type="InterPro" id="IPR034187">
    <property type="entry name" value="Peptidases_S8_5"/>
</dbReference>
<dbReference type="SUPFAM" id="SSF52743">
    <property type="entry name" value="Subtilisin-like"/>
    <property type="match status" value="1"/>
</dbReference>
<dbReference type="Pfam" id="PF00082">
    <property type="entry name" value="Peptidase_S8"/>
    <property type="match status" value="1"/>
</dbReference>
<dbReference type="PROSITE" id="PS00137">
    <property type="entry name" value="SUBTILASE_HIS"/>
    <property type="match status" value="1"/>
</dbReference>
<accession>A0A0F2MIP6</accession>
<evidence type="ECO:0000256" key="8">
    <source>
        <dbReference type="SAM" id="SignalP"/>
    </source>
</evidence>
<dbReference type="VEuPathDB" id="FungiDB:SPSK_05881"/>
<dbReference type="CDD" id="cd07489">
    <property type="entry name" value="Peptidases_S8_5"/>
    <property type="match status" value="1"/>
</dbReference>
<dbReference type="PANTHER" id="PTHR43806:SF66">
    <property type="entry name" value="SERIN ENDOPEPTIDASE"/>
    <property type="match status" value="1"/>
</dbReference>
<dbReference type="PRINTS" id="PR00723">
    <property type="entry name" value="SUBTILISIN"/>
</dbReference>
<dbReference type="GeneID" id="27667867"/>
<feature type="active site" description="Charge relay system" evidence="6 7">
    <location>
        <position position="204"/>
    </location>
</feature>
<dbReference type="PROSITE" id="PS00138">
    <property type="entry name" value="SUBTILASE_SER"/>
    <property type="match status" value="1"/>
</dbReference>
<dbReference type="InterPro" id="IPR015500">
    <property type="entry name" value="Peptidase_S8_subtilisin-rel"/>
</dbReference>
<evidence type="ECO:0000256" key="2">
    <source>
        <dbReference type="ARBA" id="ARBA00022670"/>
    </source>
</evidence>